<proteinExistence type="predicted"/>
<protein>
    <recommendedName>
        <fullName evidence="3">DUF2938 domain-containing protein</fullName>
    </recommendedName>
</protein>
<keyword evidence="1" id="KW-0472">Membrane</keyword>
<dbReference type="AlphaFoldDB" id="Q6SF08"/>
<feature type="transmembrane region" description="Helical" evidence="1">
    <location>
        <begin position="71"/>
        <end position="90"/>
    </location>
</feature>
<reference evidence="2" key="2">
    <citation type="submission" date="2003-12" db="EMBL/GenBank/DDBJ databases">
        <title>Monterey Bay Coastal Ocean Microbial Observatory environmental clone sequencing.</title>
        <authorList>
            <person name="DeLong E.F."/>
        </authorList>
    </citation>
    <scope>NUCLEOTIDE SEQUENCE</scope>
</reference>
<dbReference type="InterPro" id="IPR021329">
    <property type="entry name" value="DUF2938"/>
</dbReference>
<feature type="transmembrane region" description="Helical" evidence="1">
    <location>
        <begin position="102"/>
        <end position="126"/>
    </location>
</feature>
<feature type="transmembrane region" description="Helical" evidence="1">
    <location>
        <begin position="138"/>
        <end position="160"/>
    </location>
</feature>
<keyword evidence="1" id="KW-1133">Transmembrane helix</keyword>
<gene>
    <name evidence="2" type="ORF">MBMO_EBAC080-L028H02.78</name>
</gene>
<organism evidence="2">
    <name type="scientific">uncultured marine bacterium 582</name>
    <dbReference type="NCBI Taxonomy" id="257402"/>
    <lineage>
        <taxon>Bacteria</taxon>
        <taxon>environmental samples</taxon>
    </lineage>
</organism>
<name>Q6SF08_9BACT</name>
<dbReference type="EMBL" id="AY458649">
    <property type="protein sequence ID" value="AAR38414.1"/>
    <property type="molecule type" value="Genomic_DNA"/>
</dbReference>
<feature type="transmembrane region" description="Helical" evidence="1">
    <location>
        <begin position="6"/>
        <end position="26"/>
    </location>
</feature>
<sequence>MVTLLYTGALMGLGATVLIDLWALVLQRLARVPLPNWAMVGRWVMHLPRGRLFHENIAAAQPMPKERQIGWVFHYFVGVVYGVFFALLAGPDWISAPTFLPVFIYALLTIVGGWFLLHPGLGLGWAVSKAENPNKVRILGLLSHSVFGLGLWLVGLLLAFSTSYAAPG</sequence>
<evidence type="ECO:0008006" key="3">
    <source>
        <dbReference type="Google" id="ProtNLM"/>
    </source>
</evidence>
<evidence type="ECO:0000256" key="1">
    <source>
        <dbReference type="SAM" id="Phobius"/>
    </source>
</evidence>
<accession>Q6SF08</accession>
<evidence type="ECO:0000313" key="2">
    <source>
        <dbReference type="EMBL" id="AAR38414.1"/>
    </source>
</evidence>
<reference evidence="2" key="1">
    <citation type="submission" date="2003-11" db="EMBL/GenBank/DDBJ databases">
        <authorList>
            <person name="Heidelberg J.F."/>
            <person name="Eisen J.A."/>
            <person name="Nelson W.C."/>
            <person name="DeLong E.F."/>
        </authorList>
    </citation>
    <scope>NUCLEOTIDE SEQUENCE</scope>
</reference>
<dbReference type="Pfam" id="PF11158">
    <property type="entry name" value="DUF2938"/>
    <property type="match status" value="1"/>
</dbReference>
<keyword evidence="1" id="KW-0812">Transmembrane</keyword>